<evidence type="ECO:0000256" key="8">
    <source>
        <dbReference type="SAM" id="MobiDB-lite"/>
    </source>
</evidence>
<accession>A0A4U0VG00</accession>
<evidence type="ECO:0000256" key="1">
    <source>
        <dbReference type="ARBA" id="ARBA00004123"/>
    </source>
</evidence>
<keyword evidence="2 6" id="KW-0853">WD repeat</keyword>
<comment type="subcellular location">
    <subcellularLocation>
        <location evidence="1 6">Nucleus</location>
    </subcellularLocation>
</comment>
<evidence type="ECO:0000256" key="3">
    <source>
        <dbReference type="ARBA" id="ARBA00022694"/>
    </source>
</evidence>
<dbReference type="AlphaFoldDB" id="A0A4U0VG00"/>
<keyword evidence="4 6" id="KW-0677">Repeat</keyword>
<feature type="compositionally biased region" description="Acidic residues" evidence="8">
    <location>
        <begin position="517"/>
        <end position="531"/>
    </location>
</feature>
<dbReference type="InterPro" id="IPR028884">
    <property type="entry name" value="Trm82"/>
</dbReference>
<dbReference type="InterPro" id="IPR015943">
    <property type="entry name" value="WD40/YVTN_repeat-like_dom_sf"/>
</dbReference>
<dbReference type="SMART" id="SM00320">
    <property type="entry name" value="WD40"/>
    <property type="match status" value="2"/>
</dbReference>
<dbReference type="STRING" id="329885.A0A4U0VG00"/>
<dbReference type="GO" id="GO:0005829">
    <property type="term" value="C:cytosol"/>
    <property type="evidence" value="ECO:0007669"/>
    <property type="project" value="TreeGrafter"/>
</dbReference>
<evidence type="ECO:0000256" key="6">
    <source>
        <dbReference type="HAMAP-Rule" id="MF_03056"/>
    </source>
</evidence>
<keyword evidence="5 6" id="KW-0539">Nucleus</keyword>
<organism evidence="9 10">
    <name type="scientific">Friedmanniomyces endolithicus</name>
    <dbReference type="NCBI Taxonomy" id="329885"/>
    <lineage>
        <taxon>Eukaryota</taxon>
        <taxon>Fungi</taxon>
        <taxon>Dikarya</taxon>
        <taxon>Ascomycota</taxon>
        <taxon>Pezizomycotina</taxon>
        <taxon>Dothideomycetes</taxon>
        <taxon>Dothideomycetidae</taxon>
        <taxon>Mycosphaerellales</taxon>
        <taxon>Teratosphaeriaceae</taxon>
        <taxon>Friedmanniomyces</taxon>
    </lineage>
</organism>
<evidence type="ECO:0000256" key="7">
    <source>
        <dbReference type="PROSITE-ProRule" id="PRU00221"/>
    </source>
</evidence>
<proteinExistence type="inferred from homology"/>
<feature type="region of interest" description="Disordered" evidence="8">
    <location>
        <begin position="509"/>
        <end position="531"/>
    </location>
</feature>
<name>A0A4U0VG00_9PEZI</name>
<dbReference type="PANTHER" id="PTHR16288:SF0">
    <property type="entry name" value="TRNA (GUANINE-N(7)-)-METHYLTRANSFERASE NON-CATALYTIC SUBUNIT WDR4"/>
    <property type="match status" value="1"/>
</dbReference>
<dbReference type="InterPro" id="IPR036322">
    <property type="entry name" value="WD40_repeat_dom_sf"/>
</dbReference>
<dbReference type="InterPro" id="IPR001680">
    <property type="entry name" value="WD40_rpt"/>
</dbReference>
<dbReference type="GO" id="GO:0043527">
    <property type="term" value="C:tRNA methyltransferase complex"/>
    <property type="evidence" value="ECO:0007669"/>
    <property type="project" value="TreeGrafter"/>
</dbReference>
<feature type="repeat" description="WD" evidence="7">
    <location>
        <begin position="285"/>
        <end position="317"/>
    </location>
</feature>
<comment type="caution">
    <text evidence="9">The sequence shown here is derived from an EMBL/GenBank/DDBJ whole genome shotgun (WGS) entry which is preliminary data.</text>
</comment>
<dbReference type="SUPFAM" id="SSF50978">
    <property type="entry name" value="WD40 repeat-like"/>
    <property type="match status" value="1"/>
</dbReference>
<dbReference type="GO" id="GO:0106004">
    <property type="term" value="P:tRNA (guanine-N7)-methylation"/>
    <property type="evidence" value="ECO:0007669"/>
    <property type="project" value="UniProtKB-UniRule"/>
</dbReference>
<sequence length="531" mass="58363">MGVPSNTHSVEHTFTGSIECSKAFPFETIRLVSEHATPVPVPGRHRPNTAEIDFQLPLARGLWTKAAAFVARRRRNCVRVGFSRCSEHPTQAKPANIIKLTISCDQQYVVAVTDDKFVRVFSLFDGNLCELSQRCMPKRPCALQVQPDNATIVCGDKFGDVYSLPLLPEAALEPGAEPAVATQTTPEVEGKQAFKPSATNLTVHTQRNRKSLEAQMAQKAFSAKKEPVKFERKVLLGHVSMLTDVVHATRSIDGTERGYIITADRDEHVRISRGPPQSHIIEGYCLGHKEFVSKLCIVPGTDLLVSGGGESELYVWDWAAFTLKRTISLSDAALSIRVTGVNGLLQPDSNDSVRNPSNAKKEIAVSGLWMVPCRGQGDEKETALLVAVERMPGLYALPTSRLLPMHGKELGLTLLDLDHPPIDVACIGDSFVVTLDAREVGQDRLQAYKMRHVGGQTQAGRMECTQDEELEEKLRSINTYATTDIRAEAKALDDLLYGMANLRKRRGWVDTEKVGDDDPEGEAGVEDVAED</sequence>
<reference evidence="9 10" key="1">
    <citation type="submission" date="2017-03" db="EMBL/GenBank/DDBJ databases">
        <title>Genomes of endolithic fungi from Antarctica.</title>
        <authorList>
            <person name="Coleine C."/>
            <person name="Masonjones S."/>
            <person name="Stajich J.E."/>
        </authorList>
    </citation>
    <scope>NUCLEOTIDE SEQUENCE [LARGE SCALE GENOMIC DNA]</scope>
    <source>
        <strain evidence="9 10">CCFEE 5311</strain>
    </source>
</reference>
<evidence type="ECO:0000256" key="5">
    <source>
        <dbReference type="ARBA" id="ARBA00023242"/>
    </source>
</evidence>
<dbReference type="PROSITE" id="PS50082">
    <property type="entry name" value="WD_REPEATS_2"/>
    <property type="match status" value="1"/>
</dbReference>
<evidence type="ECO:0000313" key="10">
    <source>
        <dbReference type="Proteomes" id="UP000310066"/>
    </source>
</evidence>
<dbReference type="Gene3D" id="2.130.10.10">
    <property type="entry name" value="YVTN repeat-like/Quinoprotein amine dehydrogenase"/>
    <property type="match status" value="1"/>
</dbReference>
<dbReference type="EMBL" id="NAJP01000004">
    <property type="protein sequence ID" value="TKA48107.1"/>
    <property type="molecule type" value="Genomic_DNA"/>
</dbReference>
<comment type="pathway">
    <text evidence="6">tRNA modification; N(7)-methylguanine-tRNA biosynthesis.</text>
</comment>
<dbReference type="GO" id="GO:0005634">
    <property type="term" value="C:nucleus"/>
    <property type="evidence" value="ECO:0007669"/>
    <property type="project" value="UniProtKB-SubCell"/>
</dbReference>
<evidence type="ECO:0000256" key="2">
    <source>
        <dbReference type="ARBA" id="ARBA00022574"/>
    </source>
</evidence>
<keyword evidence="3 6" id="KW-0819">tRNA processing</keyword>
<evidence type="ECO:0000256" key="4">
    <source>
        <dbReference type="ARBA" id="ARBA00022737"/>
    </source>
</evidence>
<dbReference type="HAMAP" id="MF_03056">
    <property type="entry name" value="TRM82"/>
    <property type="match status" value="1"/>
</dbReference>
<protein>
    <submittedName>
        <fullName evidence="9">Uncharacterized protein</fullName>
    </submittedName>
</protein>
<evidence type="ECO:0000313" key="9">
    <source>
        <dbReference type="EMBL" id="TKA48107.1"/>
    </source>
</evidence>
<gene>
    <name evidence="9" type="ORF">B0A54_01599</name>
</gene>
<dbReference type="UniPathway" id="UPA00989"/>
<dbReference type="PANTHER" id="PTHR16288">
    <property type="entry name" value="WD40 REPEAT PROTEIN 4"/>
    <property type="match status" value="1"/>
</dbReference>
<comment type="function">
    <text evidence="6">Required for the formation of N(7)-methylguanine at position 46 (m7G46) in tRNA. In the complex, it is required to stabilize and induce conformational changes of the catalytic subunit.</text>
</comment>
<dbReference type="Proteomes" id="UP000310066">
    <property type="component" value="Unassembled WGS sequence"/>
</dbReference>
<comment type="similarity">
    <text evidence="6">Belongs to the WD repeat TRM82 family.</text>
</comment>
<dbReference type="OrthoDB" id="339900at2759"/>